<gene>
    <name evidence="1" type="ORF">VNO77_12705</name>
</gene>
<sequence>MEIQYDREDEMCFIDLPRSANDNVHMDITTIRITTSLSEAIITYILQMDLDNSIDDEDIKRRVSERELDKKQR</sequence>
<evidence type="ECO:0000313" key="2">
    <source>
        <dbReference type="Proteomes" id="UP001367508"/>
    </source>
</evidence>
<proteinExistence type="predicted"/>
<dbReference type="AlphaFoldDB" id="A0AAN9LXN0"/>
<keyword evidence="2" id="KW-1185">Reference proteome</keyword>
<comment type="caution">
    <text evidence="1">The sequence shown here is derived from an EMBL/GenBank/DDBJ whole genome shotgun (WGS) entry which is preliminary data.</text>
</comment>
<reference evidence="1 2" key="1">
    <citation type="submission" date="2024-01" db="EMBL/GenBank/DDBJ databases">
        <title>The genomes of 5 underutilized Papilionoideae crops provide insights into root nodulation and disease resistanc.</title>
        <authorList>
            <person name="Jiang F."/>
        </authorList>
    </citation>
    <scope>NUCLEOTIDE SEQUENCE [LARGE SCALE GENOMIC DNA]</scope>
    <source>
        <strain evidence="1">LVBAO_FW01</strain>
        <tissue evidence="1">Leaves</tissue>
    </source>
</reference>
<accession>A0AAN9LXN0</accession>
<dbReference type="EMBL" id="JAYMYQ010000003">
    <property type="protein sequence ID" value="KAK7343721.1"/>
    <property type="molecule type" value="Genomic_DNA"/>
</dbReference>
<organism evidence="1 2">
    <name type="scientific">Canavalia gladiata</name>
    <name type="common">Sword bean</name>
    <name type="synonym">Dolichos gladiatus</name>
    <dbReference type="NCBI Taxonomy" id="3824"/>
    <lineage>
        <taxon>Eukaryota</taxon>
        <taxon>Viridiplantae</taxon>
        <taxon>Streptophyta</taxon>
        <taxon>Embryophyta</taxon>
        <taxon>Tracheophyta</taxon>
        <taxon>Spermatophyta</taxon>
        <taxon>Magnoliopsida</taxon>
        <taxon>eudicotyledons</taxon>
        <taxon>Gunneridae</taxon>
        <taxon>Pentapetalae</taxon>
        <taxon>rosids</taxon>
        <taxon>fabids</taxon>
        <taxon>Fabales</taxon>
        <taxon>Fabaceae</taxon>
        <taxon>Papilionoideae</taxon>
        <taxon>50 kb inversion clade</taxon>
        <taxon>NPAAA clade</taxon>
        <taxon>indigoferoid/millettioid clade</taxon>
        <taxon>Phaseoleae</taxon>
        <taxon>Canavalia</taxon>
    </lineage>
</organism>
<name>A0AAN9LXN0_CANGL</name>
<evidence type="ECO:0008006" key="3">
    <source>
        <dbReference type="Google" id="ProtNLM"/>
    </source>
</evidence>
<protein>
    <recommendedName>
        <fullName evidence="3">DUF2283 domain-containing protein</fullName>
    </recommendedName>
</protein>
<dbReference type="Proteomes" id="UP001367508">
    <property type="component" value="Unassembled WGS sequence"/>
</dbReference>
<evidence type="ECO:0000313" key="1">
    <source>
        <dbReference type="EMBL" id="KAK7343721.1"/>
    </source>
</evidence>